<reference evidence="8" key="1">
    <citation type="submission" date="2021-01" db="EMBL/GenBank/DDBJ databases">
        <authorList>
            <person name="Corre E."/>
            <person name="Pelletier E."/>
            <person name="Niang G."/>
            <person name="Scheremetjew M."/>
            <person name="Finn R."/>
            <person name="Kale V."/>
            <person name="Holt S."/>
            <person name="Cochrane G."/>
            <person name="Meng A."/>
            <person name="Brown T."/>
            <person name="Cohen L."/>
        </authorList>
    </citation>
    <scope>NUCLEOTIDE SEQUENCE</scope>
    <source>
        <strain evidence="8">GSO104</strain>
    </source>
</reference>
<protein>
    <submittedName>
        <fullName evidence="8">Uncharacterized protein</fullName>
    </submittedName>
</protein>
<keyword evidence="4" id="KW-0677">Repeat</keyword>
<feature type="domain" description="TNase-like" evidence="7">
    <location>
        <begin position="179"/>
        <end position="328"/>
    </location>
</feature>
<proteinExistence type="predicted"/>
<keyword evidence="2" id="KW-0963">Cytoplasm</keyword>
<dbReference type="Pfam" id="PF00567">
    <property type="entry name" value="TUDOR"/>
    <property type="match status" value="1"/>
</dbReference>
<name>A0A7S4VGJ0_9STRA</name>
<dbReference type="PANTHER" id="PTHR12302">
    <property type="entry name" value="EBNA2 BINDING PROTEIN P100"/>
    <property type="match status" value="1"/>
</dbReference>
<dbReference type="SUPFAM" id="SSF63748">
    <property type="entry name" value="Tudor/PWWP/MBT"/>
    <property type="match status" value="1"/>
</dbReference>
<feature type="domain" description="TNase-like" evidence="7">
    <location>
        <begin position="24"/>
        <end position="169"/>
    </location>
</feature>
<dbReference type="SUPFAM" id="SSF50199">
    <property type="entry name" value="Staphylococcal nuclease"/>
    <property type="match status" value="4"/>
</dbReference>
<comment type="subcellular location">
    <subcellularLocation>
        <location evidence="1">Cytoplasm</location>
    </subcellularLocation>
</comment>
<evidence type="ECO:0000256" key="3">
    <source>
        <dbReference type="ARBA" id="ARBA00022553"/>
    </source>
</evidence>
<dbReference type="AlphaFoldDB" id="A0A7S4VGJ0"/>
<keyword evidence="3" id="KW-0597">Phosphoprotein</keyword>
<dbReference type="FunFam" id="2.30.30.140:FF:000018">
    <property type="entry name" value="Serine/threonine-protein kinase 31"/>
    <property type="match status" value="1"/>
</dbReference>
<evidence type="ECO:0000259" key="6">
    <source>
        <dbReference type="PROSITE" id="PS50304"/>
    </source>
</evidence>
<dbReference type="PROSITE" id="PS50830">
    <property type="entry name" value="TNASE_3"/>
    <property type="match status" value="3"/>
</dbReference>
<accession>A0A7S4VGJ0</accession>
<dbReference type="InterPro" id="IPR016071">
    <property type="entry name" value="Staphylococal_nuclease_OB-fold"/>
</dbReference>
<feature type="domain" description="TNase-like" evidence="7">
    <location>
        <begin position="356"/>
        <end position="498"/>
    </location>
</feature>
<dbReference type="EMBL" id="HBNS01002977">
    <property type="protein sequence ID" value="CAE4582767.1"/>
    <property type="molecule type" value="Transcribed_RNA"/>
</dbReference>
<dbReference type="GO" id="GO:0005737">
    <property type="term" value="C:cytoplasm"/>
    <property type="evidence" value="ECO:0007669"/>
    <property type="project" value="UniProtKB-SubCell"/>
</dbReference>
<dbReference type="SMART" id="SM00318">
    <property type="entry name" value="SNc"/>
    <property type="match status" value="3"/>
</dbReference>
<evidence type="ECO:0000256" key="2">
    <source>
        <dbReference type="ARBA" id="ARBA00022490"/>
    </source>
</evidence>
<gene>
    <name evidence="8" type="ORF">DBRI00130_LOCUS2400</name>
</gene>
<evidence type="ECO:0000256" key="5">
    <source>
        <dbReference type="SAM" id="MobiDB-lite"/>
    </source>
</evidence>
<organism evidence="8">
    <name type="scientific">Ditylum brightwellii</name>
    <dbReference type="NCBI Taxonomy" id="49249"/>
    <lineage>
        <taxon>Eukaryota</taxon>
        <taxon>Sar</taxon>
        <taxon>Stramenopiles</taxon>
        <taxon>Ochrophyta</taxon>
        <taxon>Bacillariophyta</taxon>
        <taxon>Mediophyceae</taxon>
        <taxon>Lithodesmiophycidae</taxon>
        <taxon>Lithodesmiales</taxon>
        <taxon>Lithodesmiaceae</taxon>
        <taxon>Ditylum</taxon>
    </lineage>
</organism>
<dbReference type="Gene3D" id="2.30.30.140">
    <property type="match status" value="1"/>
</dbReference>
<dbReference type="FunFam" id="2.40.50.90:FF:000010">
    <property type="entry name" value="Ribonuclease"/>
    <property type="match status" value="1"/>
</dbReference>
<dbReference type="SMART" id="SM00333">
    <property type="entry name" value="TUDOR"/>
    <property type="match status" value="1"/>
</dbReference>
<dbReference type="InterPro" id="IPR002999">
    <property type="entry name" value="Tudor"/>
</dbReference>
<feature type="domain" description="Tudor" evidence="6">
    <location>
        <begin position="553"/>
        <end position="618"/>
    </location>
</feature>
<dbReference type="PANTHER" id="PTHR12302:SF2">
    <property type="entry name" value="STAPHYLOCOCCAL NUCLEASE DOMAIN-CONTAINING PROTEIN 1"/>
    <property type="match status" value="1"/>
</dbReference>
<dbReference type="GO" id="GO:0004519">
    <property type="term" value="F:endonuclease activity"/>
    <property type="evidence" value="ECO:0007669"/>
    <property type="project" value="UniProtKB-KW"/>
</dbReference>
<evidence type="ECO:0000313" key="8">
    <source>
        <dbReference type="EMBL" id="CAE4582767.1"/>
    </source>
</evidence>
<dbReference type="PROSITE" id="PS50304">
    <property type="entry name" value="TUDOR"/>
    <property type="match status" value="1"/>
</dbReference>
<dbReference type="GO" id="GO:0016787">
    <property type="term" value="F:hydrolase activity"/>
    <property type="evidence" value="ECO:0007669"/>
    <property type="project" value="UniProtKB-KW"/>
</dbReference>
<evidence type="ECO:0000256" key="4">
    <source>
        <dbReference type="ARBA" id="ARBA00022737"/>
    </source>
</evidence>
<evidence type="ECO:0000259" key="7">
    <source>
        <dbReference type="PROSITE" id="PS50830"/>
    </source>
</evidence>
<evidence type="ECO:0000256" key="1">
    <source>
        <dbReference type="ARBA" id="ARBA00004496"/>
    </source>
</evidence>
<sequence length="751" mass="82504">MKNSVEDFATLSLVEKSQKLCENGAVKCVVEHVFDGSRLRCLVTDPAMTSDGLIYGSFTLIIAGVSSPRVGNPKSNVESEPFADEARQFVEVRLLNRELRISLHGTDKSETCAVGTVHHPKGNIAVELLKRGLGRVTDWTVRLMNPMDVPALRVAENNAKRTNLKVWHDYEPPKLSGAAEIQGTVVEILTGDTVLILPDGETFDDDSKLKKVSLASVRCPRLGNERTGKPDEPYAFECKERLRSLTIGKSVRVTVNYERDVPMGESSDMRQFGTISVGKRDDIGETLIADGLAESQRHRDDDEKSARYDILVAAESIAKAAKKGMHSEKDYGTRNVNDLTDPKKAKANAGSLIGNKKLKAIVEYIFNGSRFKMYIPSENCYVVFALSNVRCPQPNPSSYARSQGRAAEPFGEASKRHARLSVHQRSVEISCSGMTQGGVVTGDLMIGSGANKRDFSLELVMAGLGYVDQRRIDYGEAPKTLVDAQTSAKAKKLNIWSIEQKKEEVQAPKSKEEEEVKVQLSEIRSGNHFFYHVVGDEAIKEIDDSMKKFTEENGTSGAPCDVKVGKVVAALFDGSWYRAKIVEKKESSTVSVLFIDHGNLDVVKVSTHLRPLSDELGTDKIPPVAKEAELILTIVRSTEDDYGLDAARMLNDVAWGKELNARVYYSSEGKSYLTLTDPSDDSKSINETIVAAGLGRVPKQSEVNAISKKVSSGSEAKKLATKFAKAQEAARTSRSGMWRYGDIGDDDDEDF</sequence>
<dbReference type="Gene3D" id="2.40.50.90">
    <property type="match status" value="4"/>
</dbReference>
<dbReference type="InterPro" id="IPR035437">
    <property type="entry name" value="SNase_OB-fold_sf"/>
</dbReference>
<dbReference type="Pfam" id="PF00565">
    <property type="entry name" value="SNase"/>
    <property type="match status" value="3"/>
</dbReference>
<feature type="region of interest" description="Disordered" evidence="5">
    <location>
        <begin position="728"/>
        <end position="751"/>
    </location>
</feature>